<proteinExistence type="predicted"/>
<keyword evidence="2" id="KW-1185">Reference proteome</keyword>
<accession>A0A5B7HEU1</accession>
<dbReference type="EMBL" id="VSRR010027614">
    <property type="protein sequence ID" value="MPC68289.1"/>
    <property type="molecule type" value="Genomic_DNA"/>
</dbReference>
<evidence type="ECO:0000313" key="2">
    <source>
        <dbReference type="Proteomes" id="UP000324222"/>
    </source>
</evidence>
<dbReference type="Proteomes" id="UP000324222">
    <property type="component" value="Unassembled WGS sequence"/>
</dbReference>
<dbReference type="AlphaFoldDB" id="A0A5B7HEU1"/>
<name>A0A5B7HEU1_PORTR</name>
<reference evidence="1 2" key="1">
    <citation type="submission" date="2019-05" db="EMBL/GenBank/DDBJ databases">
        <title>Another draft genome of Portunus trituberculatus and its Hox gene families provides insights of decapod evolution.</title>
        <authorList>
            <person name="Jeong J.-H."/>
            <person name="Song I."/>
            <person name="Kim S."/>
            <person name="Choi T."/>
            <person name="Kim D."/>
            <person name="Ryu S."/>
            <person name="Kim W."/>
        </authorList>
    </citation>
    <scope>NUCLEOTIDE SEQUENCE [LARGE SCALE GENOMIC DNA]</scope>
    <source>
        <tissue evidence="1">Muscle</tissue>
    </source>
</reference>
<gene>
    <name evidence="1" type="ORF">E2C01_062487</name>
</gene>
<sequence length="104" mass="11823">MKETRAKQDKTQEISEHSISLYPFCVPASRRGGGRQLAHPSIRQQEFSAIILRAISRYVESPSRWRLSDEHTIFLKGCPPRVPPPCIRHPPSLAIASPPWNICH</sequence>
<organism evidence="1 2">
    <name type="scientific">Portunus trituberculatus</name>
    <name type="common">Swimming crab</name>
    <name type="synonym">Neptunus trituberculatus</name>
    <dbReference type="NCBI Taxonomy" id="210409"/>
    <lineage>
        <taxon>Eukaryota</taxon>
        <taxon>Metazoa</taxon>
        <taxon>Ecdysozoa</taxon>
        <taxon>Arthropoda</taxon>
        <taxon>Crustacea</taxon>
        <taxon>Multicrustacea</taxon>
        <taxon>Malacostraca</taxon>
        <taxon>Eumalacostraca</taxon>
        <taxon>Eucarida</taxon>
        <taxon>Decapoda</taxon>
        <taxon>Pleocyemata</taxon>
        <taxon>Brachyura</taxon>
        <taxon>Eubrachyura</taxon>
        <taxon>Portunoidea</taxon>
        <taxon>Portunidae</taxon>
        <taxon>Portuninae</taxon>
        <taxon>Portunus</taxon>
    </lineage>
</organism>
<comment type="caution">
    <text evidence="1">The sequence shown here is derived from an EMBL/GenBank/DDBJ whole genome shotgun (WGS) entry which is preliminary data.</text>
</comment>
<evidence type="ECO:0000313" key="1">
    <source>
        <dbReference type="EMBL" id="MPC68289.1"/>
    </source>
</evidence>
<protein>
    <submittedName>
        <fullName evidence="1">Uncharacterized protein</fullName>
    </submittedName>
</protein>